<comment type="caution">
    <text evidence="1">The sequence shown here is derived from an EMBL/GenBank/DDBJ whole genome shotgun (WGS) entry which is preliminary data.</text>
</comment>
<reference evidence="1" key="1">
    <citation type="submission" date="2023-10" db="EMBL/GenBank/DDBJ databases">
        <title>Genome assembly of Pristionchus species.</title>
        <authorList>
            <person name="Yoshida K."/>
            <person name="Sommer R.J."/>
        </authorList>
    </citation>
    <scope>NUCLEOTIDE SEQUENCE</scope>
    <source>
        <strain evidence="1">RS0144</strain>
    </source>
</reference>
<keyword evidence="2" id="KW-1185">Reference proteome</keyword>
<name>A0AAV5U0X7_9BILA</name>
<dbReference type="Proteomes" id="UP001432027">
    <property type="component" value="Unassembled WGS sequence"/>
</dbReference>
<protein>
    <submittedName>
        <fullName evidence="1">Uncharacterized protein</fullName>
    </submittedName>
</protein>
<feature type="non-terminal residue" evidence="1">
    <location>
        <position position="126"/>
    </location>
</feature>
<dbReference type="AlphaFoldDB" id="A0AAV5U0X7"/>
<feature type="non-terminal residue" evidence="1">
    <location>
        <position position="1"/>
    </location>
</feature>
<proteinExistence type="predicted"/>
<accession>A0AAV5U0X7</accession>
<evidence type="ECO:0000313" key="2">
    <source>
        <dbReference type="Proteomes" id="UP001432027"/>
    </source>
</evidence>
<sequence>SSSSALFTSRASTILTMGDLASLESAETSDAFPLMGVDASSPFFHLRSLVLIFDLAMIPPDPFSNSSSSALLTSRASAITGFFPNSFSSSFHLRSLLLIFDLAIAPPSFSNSSSSALFTSRASATF</sequence>
<gene>
    <name evidence="1" type="ORF">PENTCL1PPCAC_22673</name>
</gene>
<evidence type="ECO:0000313" key="1">
    <source>
        <dbReference type="EMBL" id="GMT00499.1"/>
    </source>
</evidence>
<organism evidence="1 2">
    <name type="scientific">Pristionchus entomophagus</name>
    <dbReference type="NCBI Taxonomy" id="358040"/>
    <lineage>
        <taxon>Eukaryota</taxon>
        <taxon>Metazoa</taxon>
        <taxon>Ecdysozoa</taxon>
        <taxon>Nematoda</taxon>
        <taxon>Chromadorea</taxon>
        <taxon>Rhabditida</taxon>
        <taxon>Rhabditina</taxon>
        <taxon>Diplogasteromorpha</taxon>
        <taxon>Diplogasteroidea</taxon>
        <taxon>Neodiplogasteridae</taxon>
        <taxon>Pristionchus</taxon>
    </lineage>
</organism>
<dbReference type="EMBL" id="BTSX01000005">
    <property type="protein sequence ID" value="GMT00499.1"/>
    <property type="molecule type" value="Genomic_DNA"/>
</dbReference>